<feature type="compositionally biased region" description="Gly residues" evidence="3">
    <location>
        <begin position="783"/>
        <end position="793"/>
    </location>
</feature>
<feature type="compositionally biased region" description="Basic and acidic residues" evidence="3">
    <location>
        <begin position="175"/>
        <end position="206"/>
    </location>
</feature>
<feature type="compositionally biased region" description="Low complexity" evidence="3">
    <location>
        <begin position="794"/>
        <end position="808"/>
    </location>
</feature>
<gene>
    <name evidence="5" type="ORF">RND81_03G194000</name>
</gene>
<feature type="compositionally biased region" description="Low complexity" evidence="3">
    <location>
        <begin position="748"/>
        <end position="782"/>
    </location>
</feature>
<feature type="compositionally biased region" description="Basic and acidic residues" evidence="3">
    <location>
        <begin position="596"/>
        <end position="608"/>
    </location>
</feature>
<evidence type="ECO:0000313" key="5">
    <source>
        <dbReference type="EMBL" id="KAK9742729.1"/>
    </source>
</evidence>
<evidence type="ECO:0000256" key="3">
    <source>
        <dbReference type="SAM" id="MobiDB-lite"/>
    </source>
</evidence>
<dbReference type="FunFam" id="3.30.70.330:FF:000310">
    <property type="entry name" value="RNA recognition water-stress protein1"/>
    <property type="match status" value="1"/>
</dbReference>
<organism evidence="5 6">
    <name type="scientific">Saponaria officinalis</name>
    <name type="common">Common soapwort</name>
    <name type="synonym">Lychnis saponaria</name>
    <dbReference type="NCBI Taxonomy" id="3572"/>
    <lineage>
        <taxon>Eukaryota</taxon>
        <taxon>Viridiplantae</taxon>
        <taxon>Streptophyta</taxon>
        <taxon>Embryophyta</taxon>
        <taxon>Tracheophyta</taxon>
        <taxon>Spermatophyta</taxon>
        <taxon>Magnoliopsida</taxon>
        <taxon>eudicotyledons</taxon>
        <taxon>Gunneridae</taxon>
        <taxon>Pentapetalae</taxon>
        <taxon>Caryophyllales</taxon>
        <taxon>Caryophyllaceae</taxon>
        <taxon>Caryophylleae</taxon>
        <taxon>Saponaria</taxon>
    </lineage>
</organism>
<keyword evidence="1 2" id="KW-0694">RNA-binding</keyword>
<feature type="domain" description="RRM" evidence="4">
    <location>
        <begin position="294"/>
        <end position="378"/>
    </location>
</feature>
<dbReference type="EMBL" id="JBDFQZ010000003">
    <property type="protein sequence ID" value="KAK9742729.1"/>
    <property type="molecule type" value="Genomic_DNA"/>
</dbReference>
<dbReference type="SUPFAM" id="SSF54928">
    <property type="entry name" value="RNA-binding domain, RBD"/>
    <property type="match status" value="2"/>
</dbReference>
<feature type="compositionally biased region" description="Basic residues" evidence="3">
    <location>
        <begin position="470"/>
        <end position="482"/>
    </location>
</feature>
<dbReference type="CDD" id="cd00590">
    <property type="entry name" value="RRM_SF"/>
    <property type="match status" value="2"/>
</dbReference>
<evidence type="ECO:0000259" key="4">
    <source>
        <dbReference type="PROSITE" id="PS50102"/>
    </source>
</evidence>
<feature type="compositionally biased region" description="Basic and acidic residues" evidence="3">
    <location>
        <begin position="55"/>
        <end position="69"/>
    </location>
</feature>
<protein>
    <recommendedName>
        <fullName evidence="4">RRM domain-containing protein</fullName>
    </recommendedName>
</protein>
<dbReference type="Gene3D" id="3.30.70.330">
    <property type="match status" value="3"/>
</dbReference>
<dbReference type="PROSITE" id="PS50102">
    <property type="entry name" value="RRM"/>
    <property type="match status" value="3"/>
</dbReference>
<evidence type="ECO:0000256" key="2">
    <source>
        <dbReference type="PROSITE-ProRule" id="PRU00176"/>
    </source>
</evidence>
<feature type="region of interest" description="Disordered" evidence="3">
    <location>
        <begin position="116"/>
        <end position="206"/>
    </location>
</feature>
<feature type="compositionally biased region" description="Low complexity" evidence="3">
    <location>
        <begin position="619"/>
        <end position="631"/>
    </location>
</feature>
<feature type="compositionally biased region" description="Acidic residues" evidence="3">
    <location>
        <begin position="84"/>
        <end position="101"/>
    </location>
</feature>
<reference evidence="5" key="1">
    <citation type="submission" date="2024-03" db="EMBL/GenBank/DDBJ databases">
        <title>WGS assembly of Saponaria officinalis var. Norfolk2.</title>
        <authorList>
            <person name="Jenkins J."/>
            <person name="Shu S."/>
            <person name="Grimwood J."/>
            <person name="Barry K."/>
            <person name="Goodstein D."/>
            <person name="Schmutz J."/>
            <person name="Leebens-Mack J."/>
            <person name="Osbourn A."/>
        </authorList>
    </citation>
    <scope>NUCLEOTIDE SEQUENCE [LARGE SCALE GENOMIC DNA]</scope>
    <source>
        <strain evidence="5">JIC</strain>
    </source>
</reference>
<dbReference type="GO" id="GO:0003723">
    <property type="term" value="F:RNA binding"/>
    <property type="evidence" value="ECO:0007669"/>
    <property type="project" value="UniProtKB-UniRule"/>
</dbReference>
<accession>A0AAW1M8X7</accession>
<dbReference type="Pfam" id="PF00076">
    <property type="entry name" value="RRM_1"/>
    <property type="match status" value="3"/>
</dbReference>
<dbReference type="AlphaFoldDB" id="A0AAW1M8X7"/>
<dbReference type="InterPro" id="IPR035979">
    <property type="entry name" value="RBD_domain_sf"/>
</dbReference>
<keyword evidence="6" id="KW-1185">Reference proteome</keyword>
<dbReference type="SMART" id="SM00360">
    <property type="entry name" value="RRM"/>
    <property type="match status" value="3"/>
</dbReference>
<feature type="region of interest" description="Disordered" evidence="3">
    <location>
        <begin position="746"/>
        <end position="808"/>
    </location>
</feature>
<dbReference type="InterPro" id="IPR000504">
    <property type="entry name" value="RRM_dom"/>
</dbReference>
<proteinExistence type="predicted"/>
<comment type="caution">
    <text evidence="5">The sequence shown here is derived from an EMBL/GenBank/DDBJ whole genome shotgun (WGS) entry which is preliminary data.</text>
</comment>
<feature type="compositionally biased region" description="Acidic residues" evidence="3">
    <location>
        <begin position="116"/>
        <end position="174"/>
    </location>
</feature>
<feature type="region of interest" description="Disordered" evidence="3">
    <location>
        <begin position="1"/>
        <end position="101"/>
    </location>
</feature>
<feature type="region of interest" description="Disordered" evidence="3">
    <location>
        <begin position="470"/>
        <end position="726"/>
    </location>
</feature>
<feature type="compositionally biased region" description="Basic and acidic residues" evidence="3">
    <location>
        <begin position="641"/>
        <end position="651"/>
    </location>
</feature>
<dbReference type="FunFam" id="3.30.70.330:FF:000187">
    <property type="entry name" value="Heterogeneous nuclear ribonucleoprotein Q"/>
    <property type="match status" value="1"/>
</dbReference>
<feature type="compositionally biased region" description="Low complexity" evidence="3">
    <location>
        <begin position="37"/>
        <end position="49"/>
    </location>
</feature>
<feature type="compositionally biased region" description="Low complexity" evidence="3">
    <location>
        <begin position="706"/>
        <end position="726"/>
    </location>
</feature>
<evidence type="ECO:0000256" key="1">
    <source>
        <dbReference type="ARBA" id="ARBA00022884"/>
    </source>
</evidence>
<feature type="compositionally biased region" description="Basic and acidic residues" evidence="3">
    <location>
        <begin position="574"/>
        <end position="583"/>
    </location>
</feature>
<name>A0AAW1M8X7_SAPOF</name>
<sequence>MPPKSKKSTPASTAAKRAARKGVAKSNEIRVQDDDNVVNVSDNIKSSSNLNVTQKSDEKGSVHMKKEDEVKEDEYERGERLDLEDNEPEYEPEEYGGDYDDKEVDQEDFQEEGYEIVEEVEEVEEEGDMVEDDMEDVPEEYEGEDDEQADVIDGHDLEEEHDEEQDHELDEEQDLERNEDQDHEQDHEHTDLVDAAEEHEHREIAKERRKRKEFEIFVGGLDKDATEEDLKEVFSVVGEITEVRLLKNPQTKKNKGFAFLRFATVEQAKRAVSELKNPVVKGKQCGVTPSQDNDTLFLGNICKTWTKEKLKEKLKSYGIETIEDITLVEDSISEGKNRGFAFLEFPSRSEAMDAFKRLQKRDVLLGVERPAKVSFADSFIDPGDEIMAQVKTVFIDGLPASWDEDRVRNLLKKFGDVEKVELARNMPSARRRDFGFVTFDSHAAAVTCAKGINNAELGEGDSKAKVRARLSRPLQRGKGKNHPRSDHKAGRAAGRRPRAPWNRPPPRPLPPRVKGFGSRVPVAADRNMKRPVGPRGRRPPAPLPARARPFPPPPRSYKRSAPAPPPPKSSYSRDYSRREEHPPRSRAVADYASRLPPERRPSYRDDYATRPPAYSEIPRSSASRSAVTARRPYADDSYSQRYREGRPRDYDSVSGSKRPYSVLDDAPPRYSDAGHGGRHSRARSDYDVPGSSSQYGDAYGDRLGRSTAGYSSSSRSSISAQDSHGLYSSRQGMSYSGSYGGSDGGGYSSSYGGDYSSRGTDVGGSSYSSMYSSRGISGSSSYIGGGGSSGRGVSGSSYMGSGGSSSYY</sequence>
<feature type="domain" description="RRM" evidence="4">
    <location>
        <begin position="391"/>
        <end position="473"/>
    </location>
</feature>
<feature type="compositionally biased region" description="Pro residues" evidence="3">
    <location>
        <begin position="502"/>
        <end position="511"/>
    </location>
</feature>
<dbReference type="InterPro" id="IPR012677">
    <property type="entry name" value="Nucleotide-bd_a/b_plait_sf"/>
</dbReference>
<feature type="domain" description="RRM" evidence="4">
    <location>
        <begin position="214"/>
        <end position="292"/>
    </location>
</feature>
<feature type="compositionally biased region" description="Pro residues" evidence="3">
    <location>
        <begin position="539"/>
        <end position="555"/>
    </location>
</feature>
<evidence type="ECO:0000313" key="6">
    <source>
        <dbReference type="Proteomes" id="UP001443914"/>
    </source>
</evidence>
<dbReference type="Proteomes" id="UP001443914">
    <property type="component" value="Unassembled WGS sequence"/>
</dbReference>
<dbReference type="PANTHER" id="PTHR21245">
    <property type="entry name" value="HETEROGENEOUS NUCLEAR RIBONUCLEOPROTEIN"/>
    <property type="match status" value="1"/>
</dbReference>